<dbReference type="SMART" id="SM00862">
    <property type="entry name" value="Trans_reg_C"/>
    <property type="match status" value="1"/>
</dbReference>
<evidence type="ECO:0000256" key="4">
    <source>
        <dbReference type="ARBA" id="ARBA00023125"/>
    </source>
</evidence>
<dbReference type="GO" id="GO:0000156">
    <property type="term" value="F:phosphorelay response regulator activity"/>
    <property type="evidence" value="ECO:0007669"/>
    <property type="project" value="TreeGrafter"/>
</dbReference>
<dbReference type="InterPro" id="IPR001867">
    <property type="entry name" value="OmpR/PhoB-type_DNA-bd"/>
</dbReference>
<dbReference type="GO" id="GO:0000976">
    <property type="term" value="F:transcription cis-regulatory region binding"/>
    <property type="evidence" value="ECO:0007669"/>
    <property type="project" value="TreeGrafter"/>
</dbReference>
<evidence type="ECO:0000256" key="7">
    <source>
        <dbReference type="PROSITE-ProRule" id="PRU01091"/>
    </source>
</evidence>
<proteinExistence type="predicted"/>
<dbReference type="SMART" id="SM00448">
    <property type="entry name" value="REC"/>
    <property type="match status" value="1"/>
</dbReference>
<keyword evidence="1 6" id="KW-0597">Phosphoprotein</keyword>
<dbReference type="PANTHER" id="PTHR48111:SF4">
    <property type="entry name" value="DNA-BINDING DUAL TRANSCRIPTIONAL REGULATOR OMPR"/>
    <property type="match status" value="1"/>
</dbReference>
<dbReference type="HOGENOM" id="CLU_000445_30_4_0"/>
<dbReference type="EMBL" id="AP012029">
    <property type="protein sequence ID" value="BAJ62824.1"/>
    <property type="molecule type" value="Genomic_DNA"/>
</dbReference>
<organism evidence="10 11">
    <name type="scientific">Anaerolinea thermophila (strain DSM 14523 / JCM 11388 / NBRC 100420 / UNI-1)</name>
    <dbReference type="NCBI Taxonomy" id="926569"/>
    <lineage>
        <taxon>Bacteria</taxon>
        <taxon>Bacillati</taxon>
        <taxon>Chloroflexota</taxon>
        <taxon>Anaerolineae</taxon>
        <taxon>Anaerolineales</taxon>
        <taxon>Anaerolineaceae</taxon>
        <taxon>Anaerolinea</taxon>
    </lineage>
</organism>
<dbReference type="KEGG" id="atm:ANT_07900"/>
<dbReference type="CDD" id="cd00383">
    <property type="entry name" value="trans_reg_C"/>
    <property type="match status" value="1"/>
</dbReference>
<dbReference type="STRING" id="926569.ANT_07900"/>
<gene>
    <name evidence="10" type="ordered locus">ANT_07900</name>
</gene>
<keyword evidence="4 7" id="KW-0238">DNA-binding</keyword>
<name>E8N2L8_ANATU</name>
<evidence type="ECO:0000256" key="5">
    <source>
        <dbReference type="ARBA" id="ARBA00023163"/>
    </source>
</evidence>
<keyword evidence="11" id="KW-1185">Reference proteome</keyword>
<dbReference type="FunFam" id="3.40.50.2300:FF:000001">
    <property type="entry name" value="DNA-binding response regulator PhoB"/>
    <property type="match status" value="1"/>
</dbReference>
<dbReference type="Proteomes" id="UP000008922">
    <property type="component" value="Chromosome"/>
</dbReference>
<dbReference type="RefSeq" id="WP_013559217.1">
    <property type="nucleotide sequence ID" value="NC_014960.1"/>
</dbReference>
<reference evidence="10 11" key="1">
    <citation type="submission" date="2010-12" db="EMBL/GenBank/DDBJ databases">
        <title>Whole genome sequence of Anaerolinea thermophila UNI-1.</title>
        <authorList>
            <person name="Narita-Yamada S."/>
            <person name="Kishi E."/>
            <person name="Watanabe Y."/>
            <person name="Takasaki K."/>
            <person name="Ankai A."/>
            <person name="Oguchi A."/>
            <person name="Fukui S."/>
            <person name="Takahashi M."/>
            <person name="Yashiro I."/>
            <person name="Hosoyama A."/>
            <person name="Sekiguchi Y."/>
            <person name="Hanada S."/>
            <person name="Fujita N."/>
        </authorList>
    </citation>
    <scope>NUCLEOTIDE SEQUENCE [LARGE SCALE GENOMIC DNA]</scope>
    <source>
        <strain evidence="11">DSM 14523 / JCM 11388 / NBRC 100420 / UNI-1</strain>
    </source>
</reference>
<keyword evidence="3" id="KW-0805">Transcription regulation</keyword>
<feature type="modified residue" description="4-aspartylphosphate" evidence="6">
    <location>
        <position position="53"/>
    </location>
</feature>
<dbReference type="InParanoid" id="E8N2L8"/>
<accession>E8N2L8</accession>
<evidence type="ECO:0000259" key="9">
    <source>
        <dbReference type="PROSITE" id="PS51755"/>
    </source>
</evidence>
<dbReference type="OrthoDB" id="9792810at2"/>
<dbReference type="Gene3D" id="6.10.250.690">
    <property type="match status" value="1"/>
</dbReference>
<evidence type="ECO:0000256" key="1">
    <source>
        <dbReference type="ARBA" id="ARBA00022553"/>
    </source>
</evidence>
<dbReference type="AlphaFoldDB" id="E8N2L8"/>
<protein>
    <submittedName>
        <fullName evidence="10">OmpR family two-component response regulator</fullName>
    </submittedName>
</protein>
<dbReference type="PROSITE" id="PS51755">
    <property type="entry name" value="OMPR_PHOB"/>
    <property type="match status" value="1"/>
</dbReference>
<dbReference type="GO" id="GO:0032993">
    <property type="term" value="C:protein-DNA complex"/>
    <property type="evidence" value="ECO:0007669"/>
    <property type="project" value="TreeGrafter"/>
</dbReference>
<dbReference type="eggNOG" id="COG0745">
    <property type="taxonomic scope" value="Bacteria"/>
</dbReference>
<keyword evidence="2" id="KW-0902">Two-component regulatory system</keyword>
<dbReference type="FunFam" id="1.10.10.10:FF:000018">
    <property type="entry name" value="DNA-binding response regulator ResD"/>
    <property type="match status" value="1"/>
</dbReference>
<dbReference type="SUPFAM" id="SSF52172">
    <property type="entry name" value="CheY-like"/>
    <property type="match status" value="1"/>
</dbReference>
<dbReference type="InterPro" id="IPR036388">
    <property type="entry name" value="WH-like_DNA-bd_sf"/>
</dbReference>
<dbReference type="InterPro" id="IPR011006">
    <property type="entry name" value="CheY-like_superfamily"/>
</dbReference>
<evidence type="ECO:0000256" key="2">
    <source>
        <dbReference type="ARBA" id="ARBA00023012"/>
    </source>
</evidence>
<evidence type="ECO:0000313" key="10">
    <source>
        <dbReference type="EMBL" id="BAJ62824.1"/>
    </source>
</evidence>
<dbReference type="PROSITE" id="PS50110">
    <property type="entry name" value="RESPONSE_REGULATORY"/>
    <property type="match status" value="1"/>
</dbReference>
<dbReference type="Gene3D" id="3.40.50.2300">
    <property type="match status" value="1"/>
</dbReference>
<feature type="domain" description="OmpR/PhoB-type" evidence="9">
    <location>
        <begin position="127"/>
        <end position="226"/>
    </location>
</feature>
<sequence length="229" mass="26294">MSKTILIVDDQSSVRQLLQEYLTEQGYRVLTTTDGQSALYIARHENPDLILLDIMMPRMDGYQFLRQFRQERQTPVIIITAREEETDAVLGLDLGADDYIIKPFRMRELAARIRAILRRGEEHPDKQEILRAGEIILDETTHTVTVSGKPVSLTPIEFDLLATLMRSPGRVYTRAELVEILADSGFAGIDTTLNVHVRNLRLKIEPDPKNPRYIETIFGIGYRFRKPQD</sequence>
<keyword evidence="5" id="KW-0804">Transcription</keyword>
<feature type="DNA-binding region" description="OmpR/PhoB-type" evidence="7">
    <location>
        <begin position="127"/>
        <end position="226"/>
    </location>
</feature>
<dbReference type="PANTHER" id="PTHR48111">
    <property type="entry name" value="REGULATOR OF RPOS"/>
    <property type="match status" value="1"/>
</dbReference>
<dbReference type="Gene3D" id="1.10.10.10">
    <property type="entry name" value="Winged helix-like DNA-binding domain superfamily/Winged helix DNA-binding domain"/>
    <property type="match status" value="1"/>
</dbReference>
<dbReference type="GO" id="GO:0005829">
    <property type="term" value="C:cytosol"/>
    <property type="evidence" value="ECO:0007669"/>
    <property type="project" value="TreeGrafter"/>
</dbReference>
<evidence type="ECO:0000313" key="11">
    <source>
        <dbReference type="Proteomes" id="UP000008922"/>
    </source>
</evidence>
<dbReference type="CDD" id="cd17574">
    <property type="entry name" value="REC_OmpR"/>
    <property type="match status" value="1"/>
</dbReference>
<dbReference type="InterPro" id="IPR039420">
    <property type="entry name" value="WalR-like"/>
</dbReference>
<dbReference type="InterPro" id="IPR001789">
    <property type="entry name" value="Sig_transdc_resp-reg_receiver"/>
</dbReference>
<feature type="domain" description="Response regulatory" evidence="8">
    <location>
        <begin position="4"/>
        <end position="117"/>
    </location>
</feature>
<evidence type="ECO:0000256" key="3">
    <source>
        <dbReference type="ARBA" id="ARBA00023015"/>
    </source>
</evidence>
<dbReference type="Pfam" id="PF00072">
    <property type="entry name" value="Response_reg"/>
    <property type="match status" value="1"/>
</dbReference>
<evidence type="ECO:0000256" key="6">
    <source>
        <dbReference type="PROSITE-ProRule" id="PRU00169"/>
    </source>
</evidence>
<dbReference type="GO" id="GO:0006355">
    <property type="term" value="P:regulation of DNA-templated transcription"/>
    <property type="evidence" value="ECO:0007669"/>
    <property type="project" value="InterPro"/>
</dbReference>
<dbReference type="Pfam" id="PF00486">
    <property type="entry name" value="Trans_reg_C"/>
    <property type="match status" value="1"/>
</dbReference>
<evidence type="ECO:0000259" key="8">
    <source>
        <dbReference type="PROSITE" id="PS50110"/>
    </source>
</evidence>